<feature type="region of interest" description="Disordered" evidence="9">
    <location>
        <begin position="161"/>
        <end position="246"/>
    </location>
</feature>
<evidence type="ECO:0000256" key="11">
    <source>
        <dbReference type="SAM" id="SignalP"/>
    </source>
</evidence>
<feature type="compositionally biased region" description="Basic and acidic residues" evidence="9">
    <location>
        <begin position="1175"/>
        <end position="1247"/>
    </location>
</feature>
<feature type="transmembrane region" description="Helical" evidence="10">
    <location>
        <begin position="923"/>
        <end position="944"/>
    </location>
</feature>
<dbReference type="Proteomes" id="UP001153714">
    <property type="component" value="Chromosome 7"/>
</dbReference>
<evidence type="ECO:0000313" key="13">
    <source>
        <dbReference type="EMBL" id="CAG9794795.1"/>
    </source>
</evidence>
<keyword evidence="5 8" id="KW-0406">Ion transport</keyword>
<dbReference type="GO" id="GO:0022841">
    <property type="term" value="F:potassium ion leak channel activity"/>
    <property type="evidence" value="ECO:0007669"/>
    <property type="project" value="TreeGrafter"/>
</dbReference>
<feature type="region of interest" description="Disordered" evidence="9">
    <location>
        <begin position="588"/>
        <end position="611"/>
    </location>
</feature>
<feature type="region of interest" description="Disordered" evidence="9">
    <location>
        <begin position="1170"/>
        <end position="1247"/>
    </location>
</feature>
<keyword evidence="3 8" id="KW-0812">Transmembrane</keyword>
<evidence type="ECO:0000256" key="7">
    <source>
        <dbReference type="ARBA" id="ARBA00023303"/>
    </source>
</evidence>
<feature type="region of interest" description="Disordered" evidence="9">
    <location>
        <begin position="740"/>
        <end position="770"/>
    </location>
</feature>
<feature type="region of interest" description="Disordered" evidence="9">
    <location>
        <begin position="648"/>
        <end position="679"/>
    </location>
</feature>
<dbReference type="GO" id="GO:0015271">
    <property type="term" value="F:outward rectifier potassium channel activity"/>
    <property type="evidence" value="ECO:0007669"/>
    <property type="project" value="TreeGrafter"/>
</dbReference>
<protein>
    <recommendedName>
        <fullName evidence="12">Potassium channel domain-containing protein</fullName>
    </recommendedName>
</protein>
<dbReference type="GO" id="GO:0030322">
    <property type="term" value="P:stabilization of membrane potential"/>
    <property type="evidence" value="ECO:0007669"/>
    <property type="project" value="TreeGrafter"/>
</dbReference>
<feature type="transmembrane region" description="Helical" evidence="10">
    <location>
        <begin position="1053"/>
        <end position="1073"/>
    </location>
</feature>
<evidence type="ECO:0000313" key="14">
    <source>
        <dbReference type="Proteomes" id="UP001153714"/>
    </source>
</evidence>
<dbReference type="InterPro" id="IPR013099">
    <property type="entry name" value="K_chnl_dom"/>
</dbReference>
<feature type="compositionally biased region" description="Basic and acidic residues" evidence="9">
    <location>
        <begin position="175"/>
        <end position="186"/>
    </location>
</feature>
<gene>
    <name evidence="13" type="ORF">DIATSA_LOCUS12144</name>
</gene>
<sequence length="1247" mass="142660">MNIVRFISILRITCAAVEVHVGTNEKLESSKYNKTLTEVRREAATKLLVISTEFKSDDGFIDLMRRIENSLEQYEANYTDYMTNVKSKKTWTFWNAMFYAGTIYTTIVRRASLCLDIVEESVIDKDLSELQSFINKKVMSEEGNEAKSSLTLSIPKIKAESETQTTGQLVSRSPEIIKDENMDTEQKQIMSIRKRRNLSKNRGQAARQREKTPEPGRTPIPHEDTTTSDDEETKLQPQRNSRELEAEKNYLEVKRLVQERASVKDPVYDLDTDEILEARVTAANERRRRSISPFAVPDKEELKGLERKGSFIDPSNKLLSTNYNLSPKDEDKNRRNSLTIEPAKDSKLSLSPPTTASPIEKGFPFPLPTTPKKLTEIVYDDEKTEGRNIKCAENNDEIFTFEEKEPKQCSKMPPKTPDTPNSPGELVTKVIQVERTPSKKLTSDKKPNVEVRERIVRTPSRKMSSDVKPVIIKQQLAKQVKDEPQARVPPVKPARSKSASRFGSKTSESEMSEDQGNQLQNNPAVQKRKVQPIPRRFTKNRSPRANRSQSINRFDETQVIDKTGTGMSQTSREIIDLMQKARARSLSIPKDDPRIPPVYKHHSKNLQTPSITPSTLRNVRGISCPKTIQIISDKEILSGLSTNQRVGLEQGKRSKQSSGYIDASQSEYTSSCYSTSPSENEYEFDLSERTAELTRKLKMLSQEVERVETKSNLILSKEIANRHKEPIIDEKPKVRKRSLISAKNEIQKPNDSQLSDSKKKADNDDKKQKALKSRWRMISCWREFKRERKTDCDKIRSLRNRCICDLLILIILCGLGGMMFKSFEGSFENTYKCGSRSVKRDFIEALWRGSHYLREEDWKSLARNKLHEFEDQLHTAFEAGVTSYSGQRSWNFMNSFIYCLTLITTIGYGHIAPKTTYGRAATIIYAIIGIPLFLIVLADFGKLFTRIIKFFWSFIRRFYYTRSCRKVRRTVPVQEVMKGLNVVSDFVRRPSQIFNEEDIEDGQTLPPPLTRKPSDVPPPLPPKPGEAIIIDDNDTDPETPAPSVFEIDDEFNLPISVAIVILVIYIFIGAFIYNLWENWTFFESFYFVFISMSTIGLGDLVPDHPHRMMASIMYLVFGLALTSMCINVVQVKLNDTFKQASAKLGATIGLKVAEEDGSLVPITPPPIEIVPVHKSKTEHEDNIKRKQLESELKENESKANESKENESKENESKENESKENEFKENESKENESKEYESKENDSNDKNR</sequence>
<dbReference type="AlphaFoldDB" id="A0A9N9REM9"/>
<feature type="transmembrane region" description="Helical" evidence="10">
    <location>
        <begin position="806"/>
        <end position="823"/>
    </location>
</feature>
<feature type="transmembrane region" description="Helical" evidence="10">
    <location>
        <begin position="1112"/>
        <end position="1129"/>
    </location>
</feature>
<evidence type="ECO:0000259" key="12">
    <source>
        <dbReference type="Pfam" id="PF07885"/>
    </source>
</evidence>
<organism evidence="13 14">
    <name type="scientific">Diatraea saccharalis</name>
    <name type="common">sugarcane borer</name>
    <dbReference type="NCBI Taxonomy" id="40085"/>
    <lineage>
        <taxon>Eukaryota</taxon>
        <taxon>Metazoa</taxon>
        <taxon>Ecdysozoa</taxon>
        <taxon>Arthropoda</taxon>
        <taxon>Hexapoda</taxon>
        <taxon>Insecta</taxon>
        <taxon>Pterygota</taxon>
        <taxon>Neoptera</taxon>
        <taxon>Endopterygota</taxon>
        <taxon>Lepidoptera</taxon>
        <taxon>Glossata</taxon>
        <taxon>Ditrysia</taxon>
        <taxon>Pyraloidea</taxon>
        <taxon>Crambidae</taxon>
        <taxon>Crambinae</taxon>
        <taxon>Diatraea</taxon>
    </lineage>
</organism>
<feature type="region of interest" description="Disordered" evidence="9">
    <location>
        <begin position="307"/>
        <end position="367"/>
    </location>
</feature>
<evidence type="ECO:0000256" key="6">
    <source>
        <dbReference type="ARBA" id="ARBA00023136"/>
    </source>
</evidence>
<feature type="domain" description="Potassium channel" evidence="12">
    <location>
        <begin position="885"/>
        <end position="945"/>
    </location>
</feature>
<dbReference type="PRINTS" id="PR01333">
    <property type="entry name" value="2POREKCHANEL"/>
</dbReference>
<feature type="compositionally biased region" description="Basic and acidic residues" evidence="9">
    <location>
        <begin position="756"/>
        <end position="768"/>
    </location>
</feature>
<evidence type="ECO:0000256" key="9">
    <source>
        <dbReference type="SAM" id="MobiDB-lite"/>
    </source>
</evidence>
<reference evidence="13" key="1">
    <citation type="submission" date="2021-12" db="EMBL/GenBank/DDBJ databases">
        <authorList>
            <person name="King R."/>
        </authorList>
    </citation>
    <scope>NUCLEOTIDE SEQUENCE</scope>
</reference>
<feature type="compositionally biased region" description="Polar residues" evidence="9">
    <location>
        <begin position="656"/>
        <end position="679"/>
    </location>
</feature>
<dbReference type="Pfam" id="PF07885">
    <property type="entry name" value="Ion_trans_2"/>
    <property type="match status" value="2"/>
</dbReference>
<keyword evidence="14" id="KW-1185">Reference proteome</keyword>
<comment type="subcellular location">
    <subcellularLocation>
        <location evidence="1">Membrane</location>
        <topology evidence="1">Multi-pass membrane protein</topology>
    </subcellularLocation>
</comment>
<dbReference type="Gene3D" id="1.10.287.70">
    <property type="match status" value="2"/>
</dbReference>
<dbReference type="OrthoDB" id="297496at2759"/>
<feature type="compositionally biased region" description="Polar residues" evidence="9">
    <location>
        <begin position="162"/>
        <end position="171"/>
    </location>
</feature>
<proteinExistence type="inferred from homology"/>
<evidence type="ECO:0000256" key="8">
    <source>
        <dbReference type="RuleBase" id="RU003857"/>
    </source>
</evidence>
<dbReference type="InterPro" id="IPR003280">
    <property type="entry name" value="2pore_dom_K_chnl"/>
</dbReference>
<keyword evidence="7 8" id="KW-0407">Ion channel</keyword>
<feature type="region of interest" description="Disordered" evidence="9">
    <location>
        <begin position="404"/>
        <end position="425"/>
    </location>
</feature>
<name>A0A9N9REM9_9NEOP</name>
<evidence type="ECO:0000256" key="1">
    <source>
        <dbReference type="ARBA" id="ARBA00004141"/>
    </source>
</evidence>
<dbReference type="SUPFAM" id="SSF81324">
    <property type="entry name" value="Voltage-gated potassium channels"/>
    <property type="match status" value="2"/>
</dbReference>
<comment type="similarity">
    <text evidence="8">Belongs to the two pore domain potassium channel (TC 1.A.1.8) family.</text>
</comment>
<feature type="region of interest" description="Disordered" evidence="9">
    <location>
        <begin position="475"/>
        <end position="549"/>
    </location>
</feature>
<feature type="compositionally biased region" description="Polar residues" evidence="9">
    <location>
        <begin position="348"/>
        <end position="357"/>
    </location>
</feature>
<keyword evidence="4 10" id="KW-1133">Transmembrane helix</keyword>
<keyword evidence="2 8" id="KW-0813">Transport</keyword>
<evidence type="ECO:0000256" key="4">
    <source>
        <dbReference type="ARBA" id="ARBA00022989"/>
    </source>
</evidence>
<feature type="compositionally biased region" description="Basic residues" evidence="9">
    <location>
        <begin position="526"/>
        <end position="544"/>
    </location>
</feature>
<evidence type="ECO:0000256" key="2">
    <source>
        <dbReference type="ARBA" id="ARBA00022448"/>
    </source>
</evidence>
<feature type="compositionally biased region" description="Basic and acidic residues" evidence="9">
    <location>
        <begin position="207"/>
        <end position="225"/>
    </location>
</feature>
<reference evidence="13" key="2">
    <citation type="submission" date="2022-10" db="EMBL/GenBank/DDBJ databases">
        <authorList>
            <consortium name="ENA_rothamsted_submissions"/>
            <consortium name="culmorum"/>
            <person name="King R."/>
        </authorList>
    </citation>
    <scope>NUCLEOTIDE SEQUENCE</scope>
</reference>
<feature type="domain" description="Potassium channel" evidence="12">
    <location>
        <begin position="1061"/>
        <end position="1131"/>
    </location>
</feature>
<feature type="region of interest" description="Disordered" evidence="9">
    <location>
        <begin position="999"/>
        <end position="1019"/>
    </location>
</feature>
<keyword evidence="6 10" id="KW-0472">Membrane</keyword>
<evidence type="ECO:0000256" key="5">
    <source>
        <dbReference type="ARBA" id="ARBA00023065"/>
    </source>
</evidence>
<dbReference type="EMBL" id="OU893338">
    <property type="protein sequence ID" value="CAG9794795.1"/>
    <property type="molecule type" value="Genomic_DNA"/>
</dbReference>
<feature type="compositionally biased region" description="Pro residues" evidence="9">
    <location>
        <begin position="1005"/>
        <end position="1019"/>
    </location>
</feature>
<feature type="transmembrane region" description="Helical" evidence="10">
    <location>
        <begin position="892"/>
        <end position="911"/>
    </location>
</feature>
<dbReference type="GO" id="GO:0005886">
    <property type="term" value="C:plasma membrane"/>
    <property type="evidence" value="ECO:0007669"/>
    <property type="project" value="TreeGrafter"/>
</dbReference>
<accession>A0A9N9REM9</accession>
<keyword evidence="11" id="KW-0732">Signal</keyword>
<feature type="signal peptide" evidence="11">
    <location>
        <begin position="1"/>
        <end position="15"/>
    </location>
</feature>
<evidence type="ECO:0000256" key="3">
    <source>
        <dbReference type="ARBA" id="ARBA00022692"/>
    </source>
</evidence>
<feature type="chain" id="PRO_5040232307" description="Potassium channel domain-containing protein" evidence="11">
    <location>
        <begin position="16"/>
        <end position="1247"/>
    </location>
</feature>
<dbReference type="PANTHER" id="PTHR11003:SF335">
    <property type="entry name" value="POTASSIUM CHANNEL DOMAIN-CONTAINING PROTEIN"/>
    <property type="match status" value="1"/>
</dbReference>
<feature type="compositionally biased region" description="Polar residues" evidence="9">
    <location>
        <begin position="514"/>
        <end position="524"/>
    </location>
</feature>
<dbReference type="PANTHER" id="PTHR11003">
    <property type="entry name" value="POTASSIUM CHANNEL, SUBFAMILY K"/>
    <property type="match status" value="1"/>
</dbReference>
<feature type="compositionally biased region" description="Polar residues" evidence="9">
    <location>
        <begin position="497"/>
        <end position="506"/>
    </location>
</feature>
<evidence type="ECO:0000256" key="10">
    <source>
        <dbReference type="SAM" id="Phobius"/>
    </source>
</evidence>